<feature type="compositionally biased region" description="Polar residues" evidence="1">
    <location>
        <begin position="210"/>
        <end position="240"/>
    </location>
</feature>
<sequence length="1088" mass="123024">MPSVPGAPSALHAPITRLPNPNASVDRDAHIRIDPVAHKPSPAVVASSSTHVHSLPRRFIGPMPEAVVNSEATEDEYKRLREMRRRALKMIPGHWEEESEAVSQRMESGKRAVVRQVRRIRVKRIGKKGEEVEQDLELGSDSEDEEEEGMHLLQLSKKKKKRRKDVWVGESFDIGREFKSPPTPVESAIPGSSTGRVTPDEAKGSVINRPATSRTTTQESFVTARTALSPTTTRNETPRQGNGDARSRSEGSESEGEHPEYRHSGASSRQPLIDDPIDEDPPVSEARAGKGKGRASEASLKGESIATPKLASRLKSALRKASVSSIKTDTPDAARKVERNKPAAKPKTVQFPVDLEEHTADGEPPRKGNKAPAHPKEVLGRTGEEAEGTSHHAAEQAINEEEEEEEDDEVLLPGDVIMRDRMLVRVAYHREDNIPIYDEEAQRRNPCSRIEPLEEYIVVWRRGRVEFYQDWNIPFKEMVQKQKRLCFLVPLTPTRSSLSIFNDTDLTLSLATSAGRLNEEVEHILRSNTTRSSAIKNRVAQSRQVEWLRRGGRGTHIFVMKLSQRSRAMDWFWEMWRELGGELPHRIDIRVPTLSTSIRLRLPDDEEVGGRLVRNALNPNVTVRTCYDLLSGAVDVEAMLGERGQKAHDLKLVWRGMDTSLDWLAYDTTVQGRRRDWGVLAGLARVQIERHPRVLQIRPEQHQPSVLRLEDGTLLEEPPSIEGYLTRHHAGATSRDKIYVATHDGNVFISSKGHAQPPLPPRREGSTPADLFPQVHESFLDREHHRMAAFIERSAGCFDLRSVSSVRLTVEFEADDTGKKAERRFEVETTSGDTFTLEAHSREDAEEWVERLKSLVSYWKRHHRVDARQRMDAMELKSDGDDLNSGGDRVLADIWDWCIIKGCRSITVSGRLYMKKGKWDKFRMRLVVLTGGCLIVYKVKSTQAFQTRKKAYPLFGAYVYSGMIAEDELHEKIEEGAFDNRARVYQDGLQSDPAQSSDGAEDTTLVVRLVAKPRTWGKKRTQPWEAVGKHVHPPPLTTKPPVLLIFRARSKLERDRWVWAINAELERQARGHVKEEDALRNLGLIPKR</sequence>
<dbReference type="InterPro" id="IPR039486">
    <property type="entry name" value="Mug56/Spo71_PH"/>
</dbReference>
<accession>A0A427YJ50</accession>
<proteinExistence type="predicted"/>
<dbReference type="InterPro" id="IPR040345">
    <property type="entry name" value="Mug56/Spo71"/>
</dbReference>
<dbReference type="SUPFAM" id="SSF50729">
    <property type="entry name" value="PH domain-like"/>
    <property type="match status" value="2"/>
</dbReference>
<dbReference type="PANTHER" id="PTHR28076:SF1">
    <property type="entry name" value="PROSPORE MEMBRANE ADAPTER PROTEIN SPO71"/>
    <property type="match status" value="1"/>
</dbReference>
<dbReference type="GO" id="GO:1902657">
    <property type="term" value="P:protein localization to prospore membrane"/>
    <property type="evidence" value="ECO:0007669"/>
    <property type="project" value="InterPro"/>
</dbReference>
<dbReference type="CDD" id="cd00821">
    <property type="entry name" value="PH"/>
    <property type="match status" value="1"/>
</dbReference>
<dbReference type="InterPro" id="IPR057379">
    <property type="entry name" value="PH_SPO71"/>
</dbReference>
<feature type="compositionally biased region" description="Basic and acidic residues" evidence="1">
    <location>
        <begin position="329"/>
        <end position="341"/>
    </location>
</feature>
<dbReference type="SMART" id="SM00233">
    <property type="entry name" value="PH"/>
    <property type="match status" value="2"/>
</dbReference>
<dbReference type="AlphaFoldDB" id="A0A427YJ50"/>
<dbReference type="EMBL" id="RSCD01000009">
    <property type="protein sequence ID" value="RSH91101.1"/>
    <property type="molecule type" value="Genomic_DNA"/>
</dbReference>
<comment type="caution">
    <text evidence="3">The sequence shown here is derived from an EMBL/GenBank/DDBJ whole genome shotgun (WGS) entry which is preliminary data.</text>
</comment>
<gene>
    <name evidence="3" type="ORF">EHS25_010277</name>
</gene>
<organism evidence="3 4">
    <name type="scientific">Saitozyma podzolica</name>
    <dbReference type="NCBI Taxonomy" id="1890683"/>
    <lineage>
        <taxon>Eukaryota</taxon>
        <taxon>Fungi</taxon>
        <taxon>Dikarya</taxon>
        <taxon>Basidiomycota</taxon>
        <taxon>Agaricomycotina</taxon>
        <taxon>Tremellomycetes</taxon>
        <taxon>Tremellales</taxon>
        <taxon>Trimorphomycetaceae</taxon>
        <taxon>Saitozyma</taxon>
    </lineage>
</organism>
<dbReference type="Pfam" id="PF15404">
    <property type="entry name" value="PH_4"/>
    <property type="match status" value="1"/>
</dbReference>
<feature type="domain" description="PH" evidence="2">
    <location>
        <begin position="905"/>
        <end position="1066"/>
    </location>
</feature>
<reference evidence="3 4" key="1">
    <citation type="submission" date="2018-11" db="EMBL/GenBank/DDBJ databases">
        <title>Genome sequence of Saitozyma podzolica DSM 27192.</title>
        <authorList>
            <person name="Aliyu H."/>
            <person name="Gorte O."/>
            <person name="Ochsenreither K."/>
        </authorList>
    </citation>
    <scope>NUCLEOTIDE SEQUENCE [LARGE SCALE GENOMIC DNA]</scope>
    <source>
        <strain evidence="3 4">DSM 27192</strain>
    </source>
</reference>
<dbReference type="InterPro" id="IPR001849">
    <property type="entry name" value="PH_domain"/>
</dbReference>
<dbReference type="Proteomes" id="UP000279259">
    <property type="component" value="Unassembled WGS sequence"/>
</dbReference>
<dbReference type="STRING" id="1890683.A0A427YJ50"/>
<dbReference type="PROSITE" id="PS50003">
    <property type="entry name" value="PH_DOMAIN"/>
    <property type="match status" value="2"/>
</dbReference>
<protein>
    <recommendedName>
        <fullName evidence="2">PH domain-containing protein</fullName>
    </recommendedName>
</protein>
<evidence type="ECO:0000256" key="1">
    <source>
        <dbReference type="SAM" id="MobiDB-lite"/>
    </source>
</evidence>
<evidence type="ECO:0000313" key="4">
    <source>
        <dbReference type="Proteomes" id="UP000279259"/>
    </source>
</evidence>
<feature type="compositionally biased region" description="Basic and acidic residues" evidence="1">
    <location>
        <begin position="355"/>
        <end position="366"/>
    </location>
</feature>
<feature type="compositionally biased region" description="Basic and acidic residues" evidence="1">
    <location>
        <begin position="374"/>
        <end position="394"/>
    </location>
</feature>
<dbReference type="Pfam" id="PF23207">
    <property type="entry name" value="PH_SPO71"/>
    <property type="match status" value="1"/>
</dbReference>
<feature type="region of interest" description="Disordered" evidence="1">
    <location>
        <begin position="1"/>
        <end position="25"/>
    </location>
</feature>
<name>A0A427YJ50_9TREE</name>
<feature type="domain" description="PH" evidence="2">
    <location>
        <begin position="718"/>
        <end position="857"/>
    </location>
</feature>
<feature type="region of interest" description="Disordered" evidence="1">
    <location>
        <begin position="174"/>
        <end position="412"/>
    </location>
</feature>
<keyword evidence="4" id="KW-1185">Reference proteome</keyword>
<dbReference type="InterPro" id="IPR011993">
    <property type="entry name" value="PH-like_dom_sf"/>
</dbReference>
<dbReference type="PANTHER" id="PTHR28076">
    <property type="entry name" value="SPORULATION-SPECIFIC PROTEIN 71"/>
    <property type="match status" value="1"/>
</dbReference>
<evidence type="ECO:0000313" key="3">
    <source>
        <dbReference type="EMBL" id="RSH91101.1"/>
    </source>
</evidence>
<feature type="compositionally biased region" description="Basic and acidic residues" evidence="1">
    <location>
        <begin position="245"/>
        <end position="263"/>
    </location>
</feature>
<evidence type="ECO:0000259" key="2">
    <source>
        <dbReference type="PROSITE" id="PS50003"/>
    </source>
</evidence>
<dbReference type="Gene3D" id="2.30.29.30">
    <property type="entry name" value="Pleckstrin-homology domain (PH domain)/Phosphotyrosine-binding domain (PTB)"/>
    <property type="match status" value="2"/>
</dbReference>
<dbReference type="OrthoDB" id="5579281at2759"/>
<feature type="compositionally biased region" description="Acidic residues" evidence="1">
    <location>
        <begin position="398"/>
        <end position="410"/>
    </location>
</feature>